<dbReference type="AlphaFoldDB" id="A0A5E8CJI0"/>
<dbReference type="EMBL" id="CABVLZ010000004">
    <property type="protein sequence ID" value="VVU95441.1"/>
    <property type="molecule type" value="Genomic_DNA"/>
</dbReference>
<accession>A0A5E8CJI0</accession>
<proteinExistence type="predicted"/>
<dbReference type="SUPFAM" id="SSF56024">
    <property type="entry name" value="Phospholipase D/nuclease"/>
    <property type="match status" value="1"/>
</dbReference>
<gene>
    <name evidence="2" type="ORF">CPAV1605_1192</name>
</gene>
<name>A0A5E8CJI0_9ZZZZ</name>
<feature type="domain" description="Phospholipase D-like" evidence="1">
    <location>
        <begin position="31"/>
        <end position="199"/>
    </location>
</feature>
<protein>
    <recommendedName>
        <fullName evidence="1">Phospholipase D-like domain-containing protein</fullName>
    </recommendedName>
</protein>
<sequence>MNFNDLRKVNHNIDSEGITSVYFDNLEEILINKIKEASYVIGCISWLTNNAIIQELEKKKGVKIIIQKERFLKRDYSHYICFNKFYIELRRGYKSLPNLFNNIQDLNIDTSSPMHQLCNKKLCEDDEFDAIRCFGFSDKKNKPLMHHKFLVFLDKDMIPYGVWTGSYNLTKNATKSLDNVIYSKDINIVKAYVEEFEQFLFLSEKLNWENNDPNLNVSS</sequence>
<reference evidence="2" key="1">
    <citation type="submission" date="2019-09" db="EMBL/GenBank/DDBJ databases">
        <authorList>
            <person name="Needham M D."/>
        </authorList>
    </citation>
    <scope>NUCLEOTIDE SEQUENCE</scope>
</reference>
<evidence type="ECO:0000313" key="2">
    <source>
        <dbReference type="EMBL" id="VVU95441.1"/>
    </source>
</evidence>
<organism evidence="2">
    <name type="scientific">seawater metagenome</name>
    <dbReference type="NCBI Taxonomy" id="1561972"/>
    <lineage>
        <taxon>unclassified sequences</taxon>
        <taxon>metagenomes</taxon>
        <taxon>ecological metagenomes</taxon>
    </lineage>
</organism>
<dbReference type="Pfam" id="PF13091">
    <property type="entry name" value="PLDc_2"/>
    <property type="match status" value="1"/>
</dbReference>
<dbReference type="Gene3D" id="3.30.870.10">
    <property type="entry name" value="Endonuclease Chain A"/>
    <property type="match status" value="1"/>
</dbReference>
<dbReference type="InterPro" id="IPR025202">
    <property type="entry name" value="PLD-like_dom"/>
</dbReference>
<evidence type="ECO:0000259" key="1">
    <source>
        <dbReference type="Pfam" id="PF13091"/>
    </source>
</evidence>